<comment type="caution">
    <text evidence="1">The sequence shown here is derived from an EMBL/GenBank/DDBJ whole genome shotgun (WGS) entry which is preliminary data.</text>
</comment>
<name>A0A4C1V8A2_EUMVA</name>
<dbReference type="AlphaFoldDB" id="A0A4C1V8A2"/>
<proteinExistence type="predicted"/>
<evidence type="ECO:0000313" key="1">
    <source>
        <dbReference type="EMBL" id="GBP34532.1"/>
    </source>
</evidence>
<keyword evidence="2" id="KW-1185">Reference proteome</keyword>
<dbReference type="EMBL" id="BGZK01000289">
    <property type="protein sequence ID" value="GBP34532.1"/>
    <property type="molecule type" value="Genomic_DNA"/>
</dbReference>
<sequence>MALLDIRIPIQGSRSKAYALLPTSRPWRGLSSQRCGPCDAHAPFPLPSTGPDPQHGKLFPDIGISMKVARPSATLLAPQREGGGPREAKVLRELLRTQRRQRRFPTFSYILKWRCGEKSRV</sequence>
<dbReference type="Proteomes" id="UP000299102">
    <property type="component" value="Unassembled WGS sequence"/>
</dbReference>
<evidence type="ECO:0000313" key="2">
    <source>
        <dbReference type="Proteomes" id="UP000299102"/>
    </source>
</evidence>
<reference evidence="1 2" key="1">
    <citation type="journal article" date="2019" name="Commun. Biol.">
        <title>The bagworm genome reveals a unique fibroin gene that provides high tensile strength.</title>
        <authorList>
            <person name="Kono N."/>
            <person name="Nakamura H."/>
            <person name="Ohtoshi R."/>
            <person name="Tomita M."/>
            <person name="Numata K."/>
            <person name="Arakawa K."/>
        </authorList>
    </citation>
    <scope>NUCLEOTIDE SEQUENCE [LARGE SCALE GENOMIC DNA]</scope>
</reference>
<gene>
    <name evidence="1" type="ORF">EVAR_29929_1</name>
</gene>
<accession>A0A4C1V8A2</accession>
<organism evidence="1 2">
    <name type="scientific">Eumeta variegata</name>
    <name type="common">Bagworm moth</name>
    <name type="synonym">Eumeta japonica</name>
    <dbReference type="NCBI Taxonomy" id="151549"/>
    <lineage>
        <taxon>Eukaryota</taxon>
        <taxon>Metazoa</taxon>
        <taxon>Ecdysozoa</taxon>
        <taxon>Arthropoda</taxon>
        <taxon>Hexapoda</taxon>
        <taxon>Insecta</taxon>
        <taxon>Pterygota</taxon>
        <taxon>Neoptera</taxon>
        <taxon>Endopterygota</taxon>
        <taxon>Lepidoptera</taxon>
        <taxon>Glossata</taxon>
        <taxon>Ditrysia</taxon>
        <taxon>Tineoidea</taxon>
        <taxon>Psychidae</taxon>
        <taxon>Oiketicinae</taxon>
        <taxon>Eumeta</taxon>
    </lineage>
</organism>
<protein>
    <submittedName>
        <fullName evidence="1">Uncharacterized protein</fullName>
    </submittedName>
</protein>